<organism evidence="2 3">
    <name type="scientific">Hymenobacter metallilatus</name>
    <dbReference type="NCBI Taxonomy" id="2493666"/>
    <lineage>
        <taxon>Bacteria</taxon>
        <taxon>Pseudomonadati</taxon>
        <taxon>Bacteroidota</taxon>
        <taxon>Cytophagia</taxon>
        <taxon>Cytophagales</taxon>
        <taxon>Hymenobacteraceae</taxon>
        <taxon>Hymenobacter</taxon>
    </lineage>
</organism>
<protein>
    <submittedName>
        <fullName evidence="2">Uncharacterized protein</fullName>
    </submittedName>
</protein>
<accession>A0A428JFK6</accession>
<evidence type="ECO:0000313" key="3">
    <source>
        <dbReference type="Proteomes" id="UP000280066"/>
    </source>
</evidence>
<dbReference type="Proteomes" id="UP000280066">
    <property type="component" value="Unassembled WGS sequence"/>
</dbReference>
<dbReference type="AlphaFoldDB" id="A0A428JFK6"/>
<sequence length="386" mass="40984">MLTSFRLPAAAAVLSVFFLLAVLLAGCTKEQDQPTPASSLSVTEASDWYKSIHPAQPATIRTSAYSQRKDSSSATLNWSKAFSLSQDGQSLVLVPYQGDHALFARSAVKGVRYLIVTKKATIFDGVTIEILLKPTAAGLDTLSLLTDLYRSYSQKNSRVPLAGEGAVLFYNQEYHFLTGHFFTHAGVLKKSIRLMFQPRQASADQFGPSNRMDFVPEVGKCYDWYTPDGEYITTTGDCDGGIGGNGGYAPPIYTGGGGPGSQTPGSGSSSPHGPSGWGGSDPPSPKMVSRMPTSMPIQVGGGCVPASLAIIKSSLCAGSFSQNQNDIALYGSQQYGIFFMNDGVPLEDMGSFVGHFFNVNILVPAGNFIGAINNGYPILIDVLAVV</sequence>
<dbReference type="PROSITE" id="PS51257">
    <property type="entry name" value="PROKAR_LIPOPROTEIN"/>
    <property type="match status" value="1"/>
</dbReference>
<dbReference type="RefSeq" id="WP_125431858.1">
    <property type="nucleotide sequence ID" value="NZ_RWIS01000009.1"/>
</dbReference>
<comment type="caution">
    <text evidence="2">The sequence shown here is derived from an EMBL/GenBank/DDBJ whole genome shotgun (WGS) entry which is preliminary data.</text>
</comment>
<evidence type="ECO:0000256" key="1">
    <source>
        <dbReference type="SAM" id="MobiDB-lite"/>
    </source>
</evidence>
<name>A0A428JFK6_9BACT</name>
<gene>
    <name evidence="2" type="ORF">EI290_14590</name>
</gene>
<feature type="compositionally biased region" description="Low complexity" evidence="1">
    <location>
        <begin position="261"/>
        <end position="274"/>
    </location>
</feature>
<keyword evidence="3" id="KW-1185">Reference proteome</keyword>
<reference evidence="2 3" key="1">
    <citation type="submission" date="2018-12" db="EMBL/GenBank/DDBJ databases">
        <authorList>
            <person name="Feng G."/>
            <person name="Zhu H."/>
        </authorList>
    </citation>
    <scope>NUCLEOTIDE SEQUENCE [LARGE SCALE GENOMIC DNA]</scope>
    <source>
        <strain evidence="2 3">9PBR-2</strain>
    </source>
</reference>
<proteinExistence type="predicted"/>
<dbReference type="EMBL" id="RWIS01000009">
    <property type="protein sequence ID" value="RSK31243.1"/>
    <property type="molecule type" value="Genomic_DNA"/>
</dbReference>
<evidence type="ECO:0000313" key="2">
    <source>
        <dbReference type="EMBL" id="RSK31243.1"/>
    </source>
</evidence>
<feature type="region of interest" description="Disordered" evidence="1">
    <location>
        <begin position="251"/>
        <end position="290"/>
    </location>
</feature>